<evidence type="ECO:0000256" key="1">
    <source>
        <dbReference type="SAM" id="Phobius"/>
    </source>
</evidence>
<sequence length="92" mass="10161">MFGCKTKKPTQEALKATHDELLSLKSQVERLMNEHVTPVLADAADRAEHVVANARELTDHQVQDVTSRVRAKPLIAIAIFAAVGYLLGRVTR</sequence>
<keyword evidence="1" id="KW-0812">Transmembrane</keyword>
<gene>
    <name evidence="2" type="ORF">HLH21_08680</name>
</gene>
<dbReference type="AlphaFoldDB" id="A0A7W4J7D3"/>
<evidence type="ECO:0008006" key="4">
    <source>
        <dbReference type="Google" id="ProtNLM"/>
    </source>
</evidence>
<name>A0A7W4J7D3_9PROT</name>
<accession>A0A7W4J7D3</accession>
<dbReference type="Proteomes" id="UP000561066">
    <property type="component" value="Unassembled WGS sequence"/>
</dbReference>
<keyword evidence="1" id="KW-1133">Transmembrane helix</keyword>
<keyword evidence="3" id="KW-1185">Reference proteome</keyword>
<keyword evidence="1" id="KW-0472">Membrane</keyword>
<reference evidence="2 3" key="1">
    <citation type="submission" date="2020-04" db="EMBL/GenBank/DDBJ databases">
        <title>Description of novel Gluconacetobacter.</title>
        <authorList>
            <person name="Sombolestani A."/>
        </authorList>
    </citation>
    <scope>NUCLEOTIDE SEQUENCE [LARGE SCALE GENOMIC DNA]</scope>
    <source>
        <strain evidence="2 3">LMG 21312</strain>
    </source>
</reference>
<evidence type="ECO:0000313" key="3">
    <source>
        <dbReference type="Proteomes" id="UP000561066"/>
    </source>
</evidence>
<feature type="transmembrane region" description="Helical" evidence="1">
    <location>
        <begin position="71"/>
        <end position="88"/>
    </location>
</feature>
<dbReference type="RefSeq" id="WP_182943332.1">
    <property type="nucleotide sequence ID" value="NZ_JABEQH010000010.1"/>
</dbReference>
<proteinExistence type="predicted"/>
<dbReference type="EMBL" id="JABEQH010000010">
    <property type="protein sequence ID" value="MBB2176004.1"/>
    <property type="molecule type" value="Genomic_DNA"/>
</dbReference>
<evidence type="ECO:0000313" key="2">
    <source>
        <dbReference type="EMBL" id="MBB2176004.1"/>
    </source>
</evidence>
<comment type="caution">
    <text evidence="2">The sequence shown here is derived from an EMBL/GenBank/DDBJ whole genome shotgun (WGS) entry which is preliminary data.</text>
</comment>
<organism evidence="2 3">
    <name type="scientific">Gluconacetobacter johannae</name>
    <dbReference type="NCBI Taxonomy" id="112140"/>
    <lineage>
        <taxon>Bacteria</taxon>
        <taxon>Pseudomonadati</taxon>
        <taxon>Pseudomonadota</taxon>
        <taxon>Alphaproteobacteria</taxon>
        <taxon>Acetobacterales</taxon>
        <taxon>Acetobacteraceae</taxon>
        <taxon>Gluconacetobacter</taxon>
    </lineage>
</organism>
<protein>
    <recommendedName>
        <fullName evidence="4">DUF883 domain-containing protein</fullName>
    </recommendedName>
</protein>